<name>A0A397S4K6_9GLOM</name>
<dbReference type="STRING" id="658196.A0A397S4K6"/>
<organism evidence="1 2">
    <name type="scientific">Glomus cerebriforme</name>
    <dbReference type="NCBI Taxonomy" id="658196"/>
    <lineage>
        <taxon>Eukaryota</taxon>
        <taxon>Fungi</taxon>
        <taxon>Fungi incertae sedis</taxon>
        <taxon>Mucoromycota</taxon>
        <taxon>Glomeromycotina</taxon>
        <taxon>Glomeromycetes</taxon>
        <taxon>Glomerales</taxon>
        <taxon>Glomeraceae</taxon>
        <taxon>Glomus</taxon>
    </lineage>
</organism>
<reference evidence="1 2" key="1">
    <citation type="submission" date="2018-06" db="EMBL/GenBank/DDBJ databases">
        <title>Comparative genomics reveals the genomic features of Rhizophagus irregularis, R. cerebriforme, R. diaphanum and Gigaspora rosea, and their symbiotic lifestyle signature.</title>
        <authorList>
            <person name="Morin E."/>
            <person name="San Clemente H."/>
            <person name="Chen E.C.H."/>
            <person name="De La Providencia I."/>
            <person name="Hainaut M."/>
            <person name="Kuo A."/>
            <person name="Kohler A."/>
            <person name="Murat C."/>
            <person name="Tang N."/>
            <person name="Roy S."/>
            <person name="Loubradou J."/>
            <person name="Henrissat B."/>
            <person name="Grigoriev I.V."/>
            <person name="Corradi N."/>
            <person name="Roux C."/>
            <person name="Martin F.M."/>
        </authorList>
    </citation>
    <scope>NUCLEOTIDE SEQUENCE [LARGE SCALE GENOMIC DNA]</scope>
    <source>
        <strain evidence="1 2">DAOM 227022</strain>
    </source>
</reference>
<evidence type="ECO:0000313" key="1">
    <source>
        <dbReference type="EMBL" id="RIA80422.1"/>
    </source>
</evidence>
<dbReference type="Proteomes" id="UP000265703">
    <property type="component" value="Unassembled WGS sequence"/>
</dbReference>
<sequence>MTNLANSNTGAEITEITISTTATLLSTSITKQTNLSGFVSWPLSKKDNSHFENLLLLMMVSNGLSFTFLKSKETHDLFKFIAPALTLPRHHTISNRILSKLANQLSESIVELAKANVVGVTAAFDGWINIKQEHFFGIVLITLSGETLIWEVKDISDQ</sequence>
<evidence type="ECO:0000313" key="2">
    <source>
        <dbReference type="Proteomes" id="UP000265703"/>
    </source>
</evidence>
<dbReference type="OrthoDB" id="2436760at2759"/>
<keyword evidence="2" id="KW-1185">Reference proteome</keyword>
<accession>A0A397S4K6</accession>
<protein>
    <recommendedName>
        <fullName evidence="3">DUF659 domain-containing protein</fullName>
    </recommendedName>
</protein>
<dbReference type="EMBL" id="QKYT01000972">
    <property type="protein sequence ID" value="RIA80422.1"/>
    <property type="molecule type" value="Genomic_DNA"/>
</dbReference>
<gene>
    <name evidence="1" type="ORF">C1645_745258</name>
</gene>
<proteinExistence type="predicted"/>
<comment type="caution">
    <text evidence="1">The sequence shown here is derived from an EMBL/GenBank/DDBJ whole genome shotgun (WGS) entry which is preliminary data.</text>
</comment>
<dbReference type="AlphaFoldDB" id="A0A397S4K6"/>
<evidence type="ECO:0008006" key="3">
    <source>
        <dbReference type="Google" id="ProtNLM"/>
    </source>
</evidence>